<protein>
    <recommendedName>
        <fullName evidence="3">Deoxyribonuclease NucA/NucB domain-containing protein</fullName>
    </recommendedName>
</protein>
<evidence type="ECO:0000256" key="2">
    <source>
        <dbReference type="SAM" id="SignalP"/>
    </source>
</evidence>
<dbReference type="InterPro" id="IPR029476">
    <property type="entry name" value="DNase_NucA_NucB"/>
</dbReference>
<gene>
    <name evidence="4" type="ORF">ACFFUA_18410</name>
</gene>
<dbReference type="EMBL" id="JBHMDI010000046">
    <property type="protein sequence ID" value="MFB9349410.1"/>
    <property type="molecule type" value="Genomic_DNA"/>
</dbReference>
<evidence type="ECO:0000256" key="1">
    <source>
        <dbReference type="SAM" id="MobiDB-lite"/>
    </source>
</evidence>
<feature type="chain" id="PRO_5045494415" description="Deoxyribonuclease NucA/NucB domain-containing protein" evidence="2">
    <location>
        <begin position="36"/>
        <end position="471"/>
    </location>
</feature>
<sequence>MTIRRVLARARIRAAAVLVPGLVTSLLMPLSSAQADDSDSLSMESYMRPVNAELLDLTELQERPSKLRGLSSEDSAQAVLPRETLGQAKNFAQLATEASARYQPPGRKPLASRAPTAISLPEPPHTMTTQECVAGLATKTFYIKSRYAMCSGKQFDQVWLRNGRPVGTSRFDVLAIGTIPKNSRTVTITYYFTDFTAAKENGVAAMGITTKGSIAQRWPSTAAYTQGGVTMPFTRTWSQLLGADTYKHTLTVAAGQGSTGMKADLVAAVYVPNISIKAPPAWTTEPITGGDLFMLPPRWDKAPYLPNAAAGAASWAVTTPLQYSTAVGAPEREVALHIQKAFTTPGMTQPPMAKKDVPGKSPDPGLTRLYWDTKRREENRNRSVYNCGKYFGEDYATSAGYARECDEYPMASTYEGSRHSDYDHLAEPGNFSVLPVKREDNGAAGNLLAQFYDKNRVIDGPDDGFWVEIIS</sequence>
<keyword evidence="5" id="KW-1185">Reference proteome</keyword>
<comment type="caution">
    <text evidence="4">The sequence shown here is derived from an EMBL/GenBank/DDBJ whole genome shotgun (WGS) entry which is preliminary data.</text>
</comment>
<dbReference type="Proteomes" id="UP001589753">
    <property type="component" value="Unassembled WGS sequence"/>
</dbReference>
<organism evidence="4 5">
    <name type="scientific">Streptomyces heliomycini</name>
    <dbReference type="NCBI Taxonomy" id="284032"/>
    <lineage>
        <taxon>Bacteria</taxon>
        <taxon>Bacillati</taxon>
        <taxon>Actinomycetota</taxon>
        <taxon>Actinomycetes</taxon>
        <taxon>Kitasatosporales</taxon>
        <taxon>Streptomycetaceae</taxon>
        <taxon>Streptomyces</taxon>
    </lineage>
</organism>
<dbReference type="RefSeq" id="WP_078940486.1">
    <property type="nucleotide sequence ID" value="NZ_JBHMDI010000046.1"/>
</dbReference>
<evidence type="ECO:0000313" key="4">
    <source>
        <dbReference type="EMBL" id="MFB9349410.1"/>
    </source>
</evidence>
<feature type="region of interest" description="Disordered" evidence="1">
    <location>
        <begin position="100"/>
        <end position="123"/>
    </location>
</feature>
<name>A0ABV5LCZ5_9ACTN</name>
<keyword evidence="2" id="KW-0732">Signal</keyword>
<proteinExistence type="predicted"/>
<feature type="domain" description="Deoxyribonuclease NucA/NucB" evidence="3">
    <location>
        <begin position="374"/>
        <end position="460"/>
    </location>
</feature>
<dbReference type="Pfam" id="PF14040">
    <property type="entry name" value="DNase_NucA_NucB"/>
    <property type="match status" value="1"/>
</dbReference>
<reference evidence="4 5" key="1">
    <citation type="submission" date="2024-09" db="EMBL/GenBank/DDBJ databases">
        <authorList>
            <person name="Sun Q."/>
            <person name="Mori K."/>
        </authorList>
    </citation>
    <scope>NUCLEOTIDE SEQUENCE [LARGE SCALE GENOMIC DNA]</scope>
    <source>
        <strain evidence="4 5">JCM 9767</strain>
    </source>
</reference>
<evidence type="ECO:0000259" key="3">
    <source>
        <dbReference type="Pfam" id="PF14040"/>
    </source>
</evidence>
<feature type="signal peptide" evidence="2">
    <location>
        <begin position="1"/>
        <end position="35"/>
    </location>
</feature>
<evidence type="ECO:0000313" key="5">
    <source>
        <dbReference type="Proteomes" id="UP001589753"/>
    </source>
</evidence>
<accession>A0ABV5LCZ5</accession>
<feature type="region of interest" description="Disordered" evidence="1">
    <location>
        <begin position="345"/>
        <end position="366"/>
    </location>
</feature>